<keyword evidence="5" id="KW-1185">Reference proteome</keyword>
<sequence length="355" mass="40364">KATKWLTKRLNGLRQQLREAEQALQRYIESQGLVNVAGVKTIATKQIEETAAELVHARINLTKLENVYRQVQKVGNSTTKAFESIPAIFNHPLVQGLKQLELEVEKKVSEMNERYGPKHPSFIAAKAELKVAKEHTNEQIQKAIIRIRKEYELAFANVKALERSLEDNKGTIREINRKESQLGVLEREVEVHRQLYEMFLTRFKETDASQDIQPLQSTVGRIVEHAIAPSDPYKPKTKLIVIISLVFGFIFSTLLAYLLEYLNNTLKDGEEVEQKLGLPLLGSLPKIKIGNKEEHKPFWMFIKEPKSQFAESVRTIRTGIMLSGLDTPHKVLVVTSLNVKNGSMNVTAYHLSDAM</sequence>
<evidence type="ECO:0000313" key="4">
    <source>
        <dbReference type="EMBL" id="OAD22530.1"/>
    </source>
</evidence>
<proteinExistence type="predicted"/>
<keyword evidence="2" id="KW-0812">Transmembrane</keyword>
<dbReference type="InterPro" id="IPR050445">
    <property type="entry name" value="Bact_polysacc_biosynth/exp"/>
</dbReference>
<gene>
    <name evidence="4" type="ORF">THIOM_001663</name>
</gene>
<keyword evidence="1" id="KW-0175">Coiled coil</keyword>
<evidence type="ECO:0000256" key="2">
    <source>
        <dbReference type="SAM" id="Phobius"/>
    </source>
</evidence>
<feature type="coiled-coil region" evidence="1">
    <location>
        <begin position="158"/>
        <end position="195"/>
    </location>
</feature>
<keyword evidence="2" id="KW-0472">Membrane</keyword>
<dbReference type="PANTHER" id="PTHR32309">
    <property type="entry name" value="TYROSINE-PROTEIN KINASE"/>
    <property type="match status" value="1"/>
</dbReference>
<dbReference type="Gene3D" id="3.40.50.300">
    <property type="entry name" value="P-loop containing nucleotide triphosphate hydrolases"/>
    <property type="match status" value="1"/>
</dbReference>
<organism evidence="4 5">
    <name type="scientific">Candidatus Thiomargarita nelsonii</name>
    <dbReference type="NCBI Taxonomy" id="1003181"/>
    <lineage>
        <taxon>Bacteria</taxon>
        <taxon>Pseudomonadati</taxon>
        <taxon>Pseudomonadota</taxon>
        <taxon>Gammaproteobacteria</taxon>
        <taxon>Thiotrichales</taxon>
        <taxon>Thiotrichaceae</taxon>
        <taxon>Thiomargarita</taxon>
    </lineage>
</organism>
<dbReference type="EMBL" id="LUTY01000889">
    <property type="protein sequence ID" value="OAD22530.1"/>
    <property type="molecule type" value="Genomic_DNA"/>
</dbReference>
<dbReference type="GO" id="GO:0005886">
    <property type="term" value="C:plasma membrane"/>
    <property type="evidence" value="ECO:0007669"/>
    <property type="project" value="TreeGrafter"/>
</dbReference>
<comment type="caution">
    <text evidence="4">The sequence shown here is derived from an EMBL/GenBank/DDBJ whole genome shotgun (WGS) entry which is preliminary data.</text>
</comment>
<protein>
    <submittedName>
        <fullName evidence="4">Exopolysaccharide biosynthesis protein</fullName>
    </submittedName>
</protein>
<evidence type="ECO:0000256" key="1">
    <source>
        <dbReference type="SAM" id="Coils"/>
    </source>
</evidence>
<dbReference type="AlphaFoldDB" id="A0A176S3D8"/>
<dbReference type="Pfam" id="PF13807">
    <property type="entry name" value="GNVR"/>
    <property type="match status" value="1"/>
</dbReference>
<feature type="non-terminal residue" evidence="4">
    <location>
        <position position="355"/>
    </location>
</feature>
<dbReference type="InterPro" id="IPR032807">
    <property type="entry name" value="GNVR"/>
</dbReference>
<keyword evidence="2" id="KW-1133">Transmembrane helix</keyword>
<dbReference type="InterPro" id="IPR027417">
    <property type="entry name" value="P-loop_NTPase"/>
</dbReference>
<evidence type="ECO:0000313" key="5">
    <source>
        <dbReference type="Proteomes" id="UP000076962"/>
    </source>
</evidence>
<dbReference type="Proteomes" id="UP000076962">
    <property type="component" value="Unassembled WGS sequence"/>
</dbReference>
<feature type="domain" description="Tyrosine-protein kinase G-rich" evidence="3">
    <location>
        <begin position="184"/>
        <end position="258"/>
    </location>
</feature>
<feature type="transmembrane region" description="Helical" evidence="2">
    <location>
        <begin position="239"/>
        <end position="259"/>
    </location>
</feature>
<dbReference type="GO" id="GO:0004713">
    <property type="term" value="F:protein tyrosine kinase activity"/>
    <property type="evidence" value="ECO:0007669"/>
    <property type="project" value="TreeGrafter"/>
</dbReference>
<name>A0A176S3D8_9GAMM</name>
<reference evidence="4 5" key="1">
    <citation type="submission" date="2016-05" db="EMBL/GenBank/DDBJ databases">
        <title>Single-cell genome of chain-forming Candidatus Thiomargarita nelsonii and comparison to other large sulfur-oxidizing bacteria.</title>
        <authorList>
            <person name="Winkel M."/>
            <person name="Salman V."/>
            <person name="Woyke T."/>
            <person name="Schulz-Vogt H."/>
            <person name="Richter M."/>
            <person name="Flood B."/>
            <person name="Bailey J."/>
            <person name="Amann R."/>
            <person name="Mussmann M."/>
        </authorList>
    </citation>
    <scope>NUCLEOTIDE SEQUENCE [LARGE SCALE GENOMIC DNA]</scope>
    <source>
        <strain evidence="4 5">THI036</strain>
    </source>
</reference>
<feature type="coiled-coil region" evidence="1">
    <location>
        <begin position="3"/>
        <end position="67"/>
    </location>
</feature>
<accession>A0A176S3D8</accession>
<feature type="non-terminal residue" evidence="4">
    <location>
        <position position="1"/>
    </location>
</feature>
<evidence type="ECO:0000259" key="3">
    <source>
        <dbReference type="Pfam" id="PF13807"/>
    </source>
</evidence>
<dbReference type="PANTHER" id="PTHR32309:SF13">
    <property type="entry name" value="FERRIC ENTEROBACTIN TRANSPORT PROTEIN FEPE"/>
    <property type="match status" value="1"/>
</dbReference>